<organism evidence="1 2">
    <name type="scientific">Leersia perrieri</name>
    <dbReference type="NCBI Taxonomy" id="77586"/>
    <lineage>
        <taxon>Eukaryota</taxon>
        <taxon>Viridiplantae</taxon>
        <taxon>Streptophyta</taxon>
        <taxon>Embryophyta</taxon>
        <taxon>Tracheophyta</taxon>
        <taxon>Spermatophyta</taxon>
        <taxon>Magnoliopsida</taxon>
        <taxon>Liliopsida</taxon>
        <taxon>Poales</taxon>
        <taxon>Poaceae</taxon>
        <taxon>BOP clade</taxon>
        <taxon>Oryzoideae</taxon>
        <taxon>Oryzeae</taxon>
        <taxon>Oryzinae</taxon>
        <taxon>Leersia</taxon>
    </lineage>
</organism>
<keyword evidence="2" id="KW-1185">Reference proteome</keyword>
<dbReference type="EnsemblPlants" id="LPERR02G10530.1">
    <property type="protein sequence ID" value="LPERR02G10530.1"/>
    <property type="gene ID" value="LPERR02G10530"/>
</dbReference>
<proteinExistence type="predicted"/>
<reference evidence="1 2" key="1">
    <citation type="submission" date="2012-08" db="EMBL/GenBank/DDBJ databases">
        <title>Oryza genome evolution.</title>
        <authorList>
            <person name="Wing R.A."/>
        </authorList>
    </citation>
    <scope>NUCLEOTIDE SEQUENCE</scope>
</reference>
<name>A0A0D9VEW9_9ORYZ</name>
<dbReference type="AlphaFoldDB" id="A0A0D9VEW9"/>
<evidence type="ECO:0000313" key="1">
    <source>
        <dbReference type="EnsemblPlants" id="LPERR02G10530.1"/>
    </source>
</evidence>
<dbReference type="Proteomes" id="UP000032180">
    <property type="component" value="Chromosome 2"/>
</dbReference>
<dbReference type="HOGENOM" id="CLU_1789669_0_0_1"/>
<dbReference type="Gramene" id="LPERR02G10530.1">
    <property type="protein sequence ID" value="LPERR02G10530.1"/>
    <property type="gene ID" value="LPERR02G10530"/>
</dbReference>
<reference evidence="2" key="2">
    <citation type="submission" date="2013-12" db="EMBL/GenBank/DDBJ databases">
        <authorList>
            <person name="Yu Y."/>
            <person name="Lee S."/>
            <person name="de Baynast K."/>
            <person name="Wissotski M."/>
            <person name="Liu L."/>
            <person name="Talag J."/>
            <person name="Goicoechea J."/>
            <person name="Angelova A."/>
            <person name="Jetty R."/>
            <person name="Kudrna D."/>
            <person name="Golser W."/>
            <person name="Rivera L."/>
            <person name="Zhang J."/>
            <person name="Wing R."/>
        </authorList>
    </citation>
    <scope>NUCLEOTIDE SEQUENCE</scope>
</reference>
<sequence length="145" mass="15655">MPIFKVSKNGPDLLSVVIIHFVPCTAPSRASKAHDQDEGSSRQPEDVEWPLAVGGAARLRRHGRPCDSLRPQLHRLHCLTSLQRLPTDVRSEAQIGVKRIGELDIAGLGAAGVISMVRQLGEAASPEEGLKKLQELSESLKAALL</sequence>
<reference evidence="1" key="3">
    <citation type="submission" date="2015-04" db="UniProtKB">
        <authorList>
            <consortium name="EnsemblPlants"/>
        </authorList>
    </citation>
    <scope>IDENTIFICATION</scope>
</reference>
<accession>A0A0D9VEW9</accession>
<protein>
    <submittedName>
        <fullName evidence="1">Uncharacterized protein</fullName>
    </submittedName>
</protein>
<evidence type="ECO:0000313" key="2">
    <source>
        <dbReference type="Proteomes" id="UP000032180"/>
    </source>
</evidence>